<keyword evidence="2 5" id="KW-0812">Transmembrane</keyword>
<dbReference type="InterPro" id="IPR006726">
    <property type="entry name" value="PHBA_efflux_AaeB/fusaric-R"/>
</dbReference>
<dbReference type="PANTHER" id="PTHR47804">
    <property type="entry name" value="60S RIBOSOMAL PROTEIN L19"/>
    <property type="match status" value="1"/>
</dbReference>
<feature type="transmembrane region" description="Helical" evidence="5">
    <location>
        <begin position="133"/>
        <end position="154"/>
    </location>
</feature>
<evidence type="ECO:0000256" key="4">
    <source>
        <dbReference type="ARBA" id="ARBA00023136"/>
    </source>
</evidence>
<dbReference type="RefSeq" id="WP_171267303.1">
    <property type="nucleotide sequence ID" value="NZ_CP039543.1"/>
</dbReference>
<evidence type="ECO:0000256" key="3">
    <source>
        <dbReference type="ARBA" id="ARBA00022989"/>
    </source>
</evidence>
<reference evidence="6 7" key="1">
    <citation type="submission" date="2019-04" db="EMBL/GenBank/DDBJ databases">
        <title>Isolation and culture of sulfate reducing bacteria from the cold seep of the South China Sea.</title>
        <authorList>
            <person name="Sun C."/>
            <person name="Liu R."/>
        </authorList>
    </citation>
    <scope>NUCLEOTIDE SEQUENCE [LARGE SCALE GENOMIC DNA]</scope>
    <source>
        <strain evidence="6 7">CS1</strain>
    </source>
</reference>
<sequence length="371" mass="40701">MELAKHWEPAQVRHALRVGVAAVLTYVIAEVTQMEEGYWAVISAIIVMHATMGRSLNAGWSRIIGTGIGASLSAIAVSILGQTPLSLGLAIFLTLLVCGYLTYLHEAFRMACITAGIVILVGADQHHVAHTAFVRFVEISMGVSVAMVVSMFFLPSRATAGLISGIASNLRTEAQLYTALITGCLEGVYDNNRVGELKTRIHTKQSANATLLNEARKEPTGLSRRRLVVAALVDWDLRVFENLLSLDHAARQLATEELHKRLRKPLLALAHATEEALRSMGAYVAEEGPRPRHSGPEADAIRSALHEVEHALVELRRRKESFSFGLSEVSHFFSLVFAMRETASECLRGFELLARLEQSDSKRRKQAVESA</sequence>
<protein>
    <submittedName>
        <fullName evidence="6">FUSC family protein</fullName>
    </submittedName>
</protein>
<feature type="transmembrane region" description="Helical" evidence="5">
    <location>
        <begin position="63"/>
        <end position="81"/>
    </location>
</feature>
<evidence type="ECO:0000256" key="1">
    <source>
        <dbReference type="ARBA" id="ARBA00004141"/>
    </source>
</evidence>
<keyword evidence="3 5" id="KW-1133">Transmembrane helix</keyword>
<organism evidence="6 7">
    <name type="scientific">Oceanidesulfovibrio marinus</name>
    <dbReference type="NCBI Taxonomy" id="370038"/>
    <lineage>
        <taxon>Bacteria</taxon>
        <taxon>Pseudomonadati</taxon>
        <taxon>Thermodesulfobacteriota</taxon>
        <taxon>Desulfovibrionia</taxon>
        <taxon>Desulfovibrionales</taxon>
        <taxon>Desulfovibrionaceae</taxon>
        <taxon>Oceanidesulfovibrio</taxon>
    </lineage>
</organism>
<dbReference type="PANTHER" id="PTHR47804:SF3">
    <property type="entry name" value="PROTEIN BRE4"/>
    <property type="match status" value="1"/>
</dbReference>
<dbReference type="InterPro" id="IPR052430">
    <property type="entry name" value="IVT-Associated"/>
</dbReference>
<keyword evidence="7" id="KW-1185">Reference proteome</keyword>
<name>A0ABX6NFB6_9BACT</name>
<keyword evidence="4 5" id="KW-0472">Membrane</keyword>
<accession>A0ABX6NFB6</accession>
<dbReference type="Pfam" id="PF04632">
    <property type="entry name" value="FUSC"/>
    <property type="match status" value="1"/>
</dbReference>
<gene>
    <name evidence="6" type="ORF">E8L03_10350</name>
</gene>
<evidence type="ECO:0000313" key="6">
    <source>
        <dbReference type="EMBL" id="QJT09316.1"/>
    </source>
</evidence>
<dbReference type="Proteomes" id="UP000503251">
    <property type="component" value="Chromosome"/>
</dbReference>
<dbReference type="EMBL" id="CP039543">
    <property type="protein sequence ID" value="QJT09316.1"/>
    <property type="molecule type" value="Genomic_DNA"/>
</dbReference>
<evidence type="ECO:0000256" key="2">
    <source>
        <dbReference type="ARBA" id="ARBA00022692"/>
    </source>
</evidence>
<proteinExistence type="predicted"/>
<feature type="transmembrane region" description="Helical" evidence="5">
    <location>
        <begin position="87"/>
        <end position="103"/>
    </location>
</feature>
<comment type="subcellular location">
    <subcellularLocation>
        <location evidence="1">Membrane</location>
        <topology evidence="1">Multi-pass membrane protein</topology>
    </subcellularLocation>
</comment>
<evidence type="ECO:0000256" key="5">
    <source>
        <dbReference type="SAM" id="Phobius"/>
    </source>
</evidence>
<evidence type="ECO:0000313" key="7">
    <source>
        <dbReference type="Proteomes" id="UP000503251"/>
    </source>
</evidence>